<feature type="compositionally biased region" description="Pro residues" evidence="1">
    <location>
        <begin position="84"/>
        <end position="97"/>
    </location>
</feature>
<feature type="compositionally biased region" description="Low complexity" evidence="1">
    <location>
        <begin position="74"/>
        <end position="83"/>
    </location>
</feature>
<dbReference type="Proteomes" id="UP000198925">
    <property type="component" value="Unassembled WGS sequence"/>
</dbReference>
<evidence type="ECO:0000313" key="3">
    <source>
        <dbReference type="EMBL" id="SDC20954.1"/>
    </source>
</evidence>
<protein>
    <submittedName>
        <fullName evidence="3">Uncharacterized protein</fullName>
    </submittedName>
</protein>
<evidence type="ECO:0000256" key="1">
    <source>
        <dbReference type="SAM" id="MobiDB-lite"/>
    </source>
</evidence>
<feature type="compositionally biased region" description="Pro residues" evidence="1">
    <location>
        <begin position="42"/>
        <end position="55"/>
    </location>
</feature>
<dbReference type="AlphaFoldDB" id="A0A1G6JQF5"/>
<sequence>MPIQTRSTAPIHAILAAMLLVAQPLAAAAQGTAPAQGVTRPIPRPAPETPPPAPKPGEVTDGRPRTDQGGGAARTGPGTTAQTPLPPPNQANPPNMR</sequence>
<reference evidence="3 4" key="1">
    <citation type="submission" date="2016-10" db="EMBL/GenBank/DDBJ databases">
        <authorList>
            <person name="de Groot N.N."/>
        </authorList>
    </citation>
    <scope>NUCLEOTIDE SEQUENCE [LARGE SCALE GENOMIC DNA]</scope>
    <source>
        <strain evidence="3 4">CPCC 100156</strain>
    </source>
</reference>
<feature type="chain" id="PRO_5011780816" evidence="2">
    <location>
        <begin position="29"/>
        <end position="97"/>
    </location>
</feature>
<dbReference type="EMBL" id="FMZX01000001">
    <property type="protein sequence ID" value="SDC20954.1"/>
    <property type="molecule type" value="Genomic_DNA"/>
</dbReference>
<proteinExistence type="predicted"/>
<keyword evidence="2" id="KW-0732">Signal</keyword>
<evidence type="ECO:0000313" key="4">
    <source>
        <dbReference type="Proteomes" id="UP000198925"/>
    </source>
</evidence>
<evidence type="ECO:0000256" key="2">
    <source>
        <dbReference type="SAM" id="SignalP"/>
    </source>
</evidence>
<feature type="compositionally biased region" description="Low complexity" evidence="1">
    <location>
        <begin position="27"/>
        <end position="41"/>
    </location>
</feature>
<accession>A0A1G6JQF5</accession>
<keyword evidence="4" id="KW-1185">Reference proteome</keyword>
<gene>
    <name evidence="3" type="ORF">SAMN04487779_1001246</name>
</gene>
<feature type="region of interest" description="Disordered" evidence="1">
    <location>
        <begin position="27"/>
        <end position="97"/>
    </location>
</feature>
<dbReference type="RefSeq" id="WP_090560566.1">
    <property type="nucleotide sequence ID" value="NZ_FMXZ01000001.1"/>
</dbReference>
<organism evidence="3 4">
    <name type="scientific">Belnapia rosea</name>
    <dbReference type="NCBI Taxonomy" id="938405"/>
    <lineage>
        <taxon>Bacteria</taxon>
        <taxon>Pseudomonadati</taxon>
        <taxon>Pseudomonadota</taxon>
        <taxon>Alphaproteobacteria</taxon>
        <taxon>Acetobacterales</taxon>
        <taxon>Roseomonadaceae</taxon>
        <taxon>Belnapia</taxon>
    </lineage>
</organism>
<feature type="signal peptide" evidence="2">
    <location>
        <begin position="1"/>
        <end position="28"/>
    </location>
</feature>
<dbReference type="STRING" id="938405.SAMN02927895_00431"/>
<name>A0A1G6JQF5_9PROT</name>